<proteinExistence type="predicted"/>
<dbReference type="EMBL" id="WWBZ02000082">
    <property type="protein sequence ID" value="KAF4300881.1"/>
    <property type="molecule type" value="Genomic_DNA"/>
</dbReference>
<organism evidence="1 2">
    <name type="scientific">Botryosphaeria dothidea</name>
    <dbReference type="NCBI Taxonomy" id="55169"/>
    <lineage>
        <taxon>Eukaryota</taxon>
        <taxon>Fungi</taxon>
        <taxon>Dikarya</taxon>
        <taxon>Ascomycota</taxon>
        <taxon>Pezizomycotina</taxon>
        <taxon>Dothideomycetes</taxon>
        <taxon>Dothideomycetes incertae sedis</taxon>
        <taxon>Botryosphaeriales</taxon>
        <taxon>Botryosphaeriaceae</taxon>
        <taxon>Botryosphaeria</taxon>
    </lineage>
</organism>
<evidence type="ECO:0000313" key="2">
    <source>
        <dbReference type="Proteomes" id="UP000572817"/>
    </source>
</evidence>
<name>A0A8H4MZU9_9PEZI</name>
<dbReference type="AlphaFoldDB" id="A0A8H4MZU9"/>
<dbReference type="InterPro" id="IPR052895">
    <property type="entry name" value="HetReg/Transcr_Mod"/>
</dbReference>
<dbReference type="Proteomes" id="UP000572817">
    <property type="component" value="Unassembled WGS sequence"/>
</dbReference>
<gene>
    <name evidence="1" type="ORF">GTA08_BOTSDO10544</name>
</gene>
<dbReference type="PANTHER" id="PTHR24148:SF73">
    <property type="entry name" value="HET DOMAIN PROTEIN (AFU_ORTHOLOGUE AFUA_8G01020)"/>
    <property type="match status" value="1"/>
</dbReference>
<dbReference type="PANTHER" id="PTHR24148">
    <property type="entry name" value="ANKYRIN REPEAT DOMAIN-CONTAINING PROTEIN 39 HOMOLOG-RELATED"/>
    <property type="match status" value="1"/>
</dbReference>
<dbReference type="OrthoDB" id="5386682at2759"/>
<reference evidence="1" key="1">
    <citation type="submission" date="2020-04" db="EMBL/GenBank/DDBJ databases">
        <title>Genome Assembly and Annotation of Botryosphaeria dothidea sdau 11-99, a Latent Pathogen of Apple Fruit Ring Rot in China.</title>
        <authorList>
            <person name="Yu C."/>
            <person name="Diao Y."/>
            <person name="Lu Q."/>
            <person name="Zhao J."/>
            <person name="Cui S."/>
            <person name="Peng C."/>
            <person name="He B."/>
            <person name="Liu H."/>
        </authorList>
    </citation>
    <scope>NUCLEOTIDE SEQUENCE [LARGE SCALE GENOMIC DNA]</scope>
    <source>
        <strain evidence="1">Sdau11-99</strain>
    </source>
</reference>
<evidence type="ECO:0000313" key="1">
    <source>
        <dbReference type="EMBL" id="KAF4300881.1"/>
    </source>
</evidence>
<comment type="caution">
    <text evidence="1">The sequence shown here is derived from an EMBL/GenBank/DDBJ whole genome shotgun (WGS) entry which is preliminary data.</text>
</comment>
<keyword evidence="2" id="KW-1185">Reference proteome</keyword>
<accession>A0A8H4MZU9</accession>
<protein>
    <submittedName>
        <fullName evidence="1">Uncharacterized protein</fullName>
    </submittedName>
</protein>
<sequence length="343" mass="39580">MAPSIWEEGSGWDPFSWLFHLKGKMPEFYRNSYWSKFTMLLGSLRSVAAGGLPDLASNESYLSQTRIRANLGVTEKKDVIYAFQGLHPAGQRLITPDYKLTDQQVFIDATRACIEETEDLLVRGFCDKIYNIKRVDNLPSWVPDWSTRIRMFPLTSVIAKFNTFPGDWSFKSSGKYKHKTEQRSVDPRLHVKGRLVETISAIHPRRFEDFDPHFTTKDKDPFQVNAMVKDMTEDRDWRLKDVSEERILLLLTLKRRGLVKEYHEGSLSGLENLLHHARWRRVCRGRQDEGAIGLVPSPSVVGDQVWVLHGCPTPVVLRKKSRTEFMLVGACDWEGMMDRETCD</sequence>